<dbReference type="Gene3D" id="2.160.20.80">
    <property type="entry name" value="E3 ubiquitin-protein ligase SopA"/>
    <property type="match status" value="1"/>
</dbReference>
<dbReference type="InterPro" id="IPR001646">
    <property type="entry name" value="5peptide_repeat"/>
</dbReference>
<protein>
    <submittedName>
        <fullName evidence="1">Putative apramycin biosynthesis protein</fullName>
    </submittedName>
</protein>
<name>Q2MFK1_STRSD</name>
<gene>
    <name evidence="1" type="primary">aprF</name>
</gene>
<dbReference type="EMBL" id="AJ629123">
    <property type="protein sequence ID" value="CAF33040.1"/>
    <property type="molecule type" value="Genomic_DNA"/>
</dbReference>
<dbReference type="PANTHER" id="PTHR14136:SF17">
    <property type="entry name" value="BTB_POZ DOMAIN-CONTAINING PROTEIN KCTD9"/>
    <property type="match status" value="1"/>
</dbReference>
<dbReference type="SUPFAM" id="SSF141571">
    <property type="entry name" value="Pentapeptide repeat-like"/>
    <property type="match status" value="1"/>
</dbReference>
<dbReference type="InterPro" id="IPR051082">
    <property type="entry name" value="Pentapeptide-BTB/POZ_domain"/>
</dbReference>
<dbReference type="AlphaFoldDB" id="Q2MFK1"/>
<accession>Q2MFK1</accession>
<sequence length="418" mass="43014">MSADAGVWGWAGELDGQPPDETLAEVAARGPATAVELLTGRLPVGGLLVVTARAGRPRPDAGALARLTAAGLSVEVLRLAGAEIASGGPLRQVADRATPPDVLLLDAPDLAAAGGRPIDGLVLRNLVERLRERLPRTRLALYVSGACFVVRHALPGTLLLTLPPQPDDAAPAEPVADLVDGFASALGGGDPRAVVAAGDLLARRPDFDPLSPPARLAEAVAAGADALRSTVVGLLRRHWPAAPDQTAAPGPDEPAPAPRTTAVLYRLLSSAEPDGPRSTFRQVDVARWWCALRADSYETLSAVTTALRHEDLAGANLAYAPSLEHCDLTGADLSDVDGYRLNASDGALDGAALARSCLARGHLKRASLRGADLTGADLEFASFQQADLTGADLTGADLRRALLDQAVGLPSALSASAS</sequence>
<dbReference type="RefSeq" id="WP_308213518.1">
    <property type="nucleotide sequence ID" value="NZ_JAMTCP010000040.1"/>
</dbReference>
<dbReference type="PANTHER" id="PTHR14136">
    <property type="entry name" value="BTB_POZ DOMAIN-CONTAINING PROTEIN KCTD9"/>
    <property type="match status" value="1"/>
</dbReference>
<proteinExistence type="predicted"/>
<organism evidence="1">
    <name type="scientific">Streptoalloteichus tenebrarius (strain ATCC 17920 / DSM 40477 / JCM 4838 / CBS 697.72 / NBRC 16177 / NCIMB 11028 / NRRL B-12390 / A12253. 1 / ISP 5477)</name>
    <name type="common">Streptomyces tenebrarius</name>
    <dbReference type="NCBI Taxonomy" id="1933"/>
    <lineage>
        <taxon>Bacteria</taxon>
        <taxon>Bacillati</taxon>
        <taxon>Actinomycetota</taxon>
        <taxon>Actinomycetes</taxon>
        <taxon>Pseudonocardiales</taxon>
        <taxon>Pseudonocardiaceae</taxon>
        <taxon>Streptoalloteichus</taxon>
    </lineage>
</organism>
<dbReference type="Pfam" id="PF00805">
    <property type="entry name" value="Pentapeptide"/>
    <property type="match status" value="2"/>
</dbReference>
<dbReference type="SMR" id="Q2MFK1"/>
<evidence type="ECO:0000313" key="1">
    <source>
        <dbReference type="EMBL" id="CAF33040.1"/>
    </source>
</evidence>
<reference evidence="1" key="1">
    <citation type="submission" date="2004-02" db="EMBL/GenBank/DDBJ databases">
        <title>Comparison of the "mixed" gene clusters for the biosynthesis of the aminoglycoside antibiotics apramycin (Streptomyces tenebrarius DSM 40477) and hygromycin B (Streptomyces hygroscopicus subsp. hygroscopicus DSM 40578), which contain genes related to both the biosynthesis of other aminoglycosides and cell-wall sugars.</title>
        <authorList>
            <person name="Aboshanab K.M."/>
            <person name="Schmidt-Beissner H."/>
            <person name="Wehmeier U.F."/>
            <person name="Welzel K."/>
            <person name="Vente A."/>
            <person name="Piepersberg W."/>
        </authorList>
    </citation>
    <scope>NUCLEOTIDE SEQUENCE</scope>
    <source>
        <strain evidence="1">Type strain: DSM 40477</strain>
    </source>
</reference>